<proteinExistence type="predicted"/>
<dbReference type="EMBL" id="JAERRG010000089">
    <property type="protein sequence ID" value="MBL1121025.1"/>
    <property type="molecule type" value="Genomic_DNA"/>
</dbReference>
<feature type="non-terminal residue" evidence="1">
    <location>
        <position position="51"/>
    </location>
</feature>
<evidence type="ECO:0000313" key="2">
    <source>
        <dbReference type="Proteomes" id="UP000621510"/>
    </source>
</evidence>
<dbReference type="Proteomes" id="UP000621510">
    <property type="component" value="Unassembled WGS sequence"/>
</dbReference>
<accession>A0ABS1Q8M0</accession>
<protein>
    <submittedName>
        <fullName evidence="1">Uncharacterized protein</fullName>
    </submittedName>
</protein>
<reference evidence="1 2" key="1">
    <citation type="submission" date="2021-01" db="EMBL/GenBank/DDBJ databases">
        <title>WGS of actinomycetes isolated from Thailand.</title>
        <authorList>
            <person name="Thawai C."/>
        </authorList>
    </citation>
    <scope>NUCLEOTIDE SEQUENCE [LARGE SCALE GENOMIC DNA]</scope>
    <source>
        <strain evidence="1 2">CA3R110</strain>
    </source>
</reference>
<organism evidence="1 2">
    <name type="scientific">Streptomyces endocoffeicus</name>
    <dbReference type="NCBI Taxonomy" id="2898945"/>
    <lineage>
        <taxon>Bacteria</taxon>
        <taxon>Bacillati</taxon>
        <taxon>Actinomycetota</taxon>
        <taxon>Actinomycetes</taxon>
        <taxon>Kitasatosporales</taxon>
        <taxon>Streptomycetaceae</taxon>
        <taxon>Streptomyces</taxon>
    </lineage>
</organism>
<sequence>MVSAVETAEPYPTCVFSKKDSKEKYEGTLVAPLGCLGGDGPGTSAPVDLAH</sequence>
<comment type="caution">
    <text evidence="1">The sequence shown here is derived from an EMBL/GenBank/DDBJ whole genome shotgun (WGS) entry which is preliminary data.</text>
</comment>
<name>A0ABS1Q8M0_9ACTN</name>
<gene>
    <name evidence="1" type="ORF">JK364_53700</name>
</gene>
<keyword evidence="2" id="KW-1185">Reference proteome</keyword>
<evidence type="ECO:0000313" key="1">
    <source>
        <dbReference type="EMBL" id="MBL1121025.1"/>
    </source>
</evidence>